<feature type="compositionally biased region" description="Low complexity" evidence="1">
    <location>
        <begin position="41"/>
        <end position="68"/>
    </location>
</feature>
<reference evidence="2" key="1">
    <citation type="submission" date="2021-02" db="EMBL/GenBank/DDBJ databases">
        <authorList>
            <person name="Dougan E. K."/>
            <person name="Rhodes N."/>
            <person name="Thang M."/>
            <person name="Chan C."/>
        </authorList>
    </citation>
    <scope>NUCLEOTIDE SEQUENCE</scope>
</reference>
<dbReference type="OrthoDB" id="10390161at2759"/>
<name>A0A812YC54_SYMPI</name>
<gene>
    <name evidence="2" type="ORF">SPIL2461_LOCUS22944</name>
</gene>
<proteinExistence type="predicted"/>
<evidence type="ECO:0000313" key="3">
    <source>
        <dbReference type="Proteomes" id="UP000649617"/>
    </source>
</evidence>
<evidence type="ECO:0000313" key="2">
    <source>
        <dbReference type="EMBL" id="CAE7775415.1"/>
    </source>
</evidence>
<keyword evidence="3" id="KW-1185">Reference proteome</keyword>
<feature type="region of interest" description="Disordered" evidence="1">
    <location>
        <begin position="97"/>
        <end position="185"/>
    </location>
</feature>
<sequence length="185" mass="18368">MGEDATVDALDLVLDGVDTIWGWVAGSKESDQPRICQPTSQPQMPGQLPGAGPAAGYSTQPPAGFQAPPAQPKTSANHYAAAFGGGVVGANNPVMVGGVPNSQPAPAAYQSYAAGPTAPTPTPAPAAAEPPKPAPAPMVDLLSMEEPASSAKPAGVSDLLGDLDESGTTQSSAPSAQATQNMLDL</sequence>
<feature type="compositionally biased region" description="Polar residues" evidence="1">
    <location>
        <begin position="166"/>
        <end position="185"/>
    </location>
</feature>
<dbReference type="AlphaFoldDB" id="A0A812YC54"/>
<feature type="region of interest" description="Disordered" evidence="1">
    <location>
        <begin position="28"/>
        <end position="77"/>
    </location>
</feature>
<feature type="compositionally biased region" description="Low complexity" evidence="1">
    <location>
        <begin position="97"/>
        <end position="117"/>
    </location>
</feature>
<accession>A0A812YC54</accession>
<feature type="compositionally biased region" description="Pro residues" evidence="1">
    <location>
        <begin position="118"/>
        <end position="136"/>
    </location>
</feature>
<dbReference type="Proteomes" id="UP000649617">
    <property type="component" value="Unassembled WGS sequence"/>
</dbReference>
<organism evidence="2 3">
    <name type="scientific">Symbiodinium pilosum</name>
    <name type="common">Dinoflagellate</name>
    <dbReference type="NCBI Taxonomy" id="2952"/>
    <lineage>
        <taxon>Eukaryota</taxon>
        <taxon>Sar</taxon>
        <taxon>Alveolata</taxon>
        <taxon>Dinophyceae</taxon>
        <taxon>Suessiales</taxon>
        <taxon>Symbiodiniaceae</taxon>
        <taxon>Symbiodinium</taxon>
    </lineage>
</organism>
<protein>
    <submittedName>
        <fullName evidence="2">Uncharacterized protein</fullName>
    </submittedName>
</protein>
<evidence type="ECO:0000256" key="1">
    <source>
        <dbReference type="SAM" id="MobiDB-lite"/>
    </source>
</evidence>
<dbReference type="EMBL" id="CAJNIZ010047760">
    <property type="protein sequence ID" value="CAE7775415.1"/>
    <property type="molecule type" value="Genomic_DNA"/>
</dbReference>
<comment type="caution">
    <text evidence="2">The sequence shown here is derived from an EMBL/GenBank/DDBJ whole genome shotgun (WGS) entry which is preliminary data.</text>
</comment>